<accession>A0A4Y7TZP5</accession>
<dbReference type="OrthoDB" id="3365698at2759"/>
<keyword evidence="3" id="KW-1185">Reference proteome</keyword>
<feature type="domain" description="F-box" evidence="1">
    <location>
        <begin position="76"/>
        <end position="133"/>
    </location>
</feature>
<dbReference type="EMBL" id="QPFP01000001">
    <property type="protein sequence ID" value="TEB39657.1"/>
    <property type="molecule type" value="Genomic_DNA"/>
</dbReference>
<evidence type="ECO:0000259" key="1">
    <source>
        <dbReference type="Pfam" id="PF12937"/>
    </source>
</evidence>
<proteinExistence type="predicted"/>
<gene>
    <name evidence="2" type="ORF">FA13DRAFT_16561</name>
</gene>
<dbReference type="AlphaFoldDB" id="A0A4Y7TZP5"/>
<dbReference type="Proteomes" id="UP000298030">
    <property type="component" value="Unassembled WGS sequence"/>
</dbReference>
<dbReference type="InterPro" id="IPR001810">
    <property type="entry name" value="F-box_dom"/>
</dbReference>
<reference evidence="2 3" key="1">
    <citation type="journal article" date="2019" name="Nat. Ecol. Evol.">
        <title>Megaphylogeny resolves global patterns of mushroom evolution.</title>
        <authorList>
            <person name="Varga T."/>
            <person name="Krizsan K."/>
            <person name="Foldi C."/>
            <person name="Dima B."/>
            <person name="Sanchez-Garcia M."/>
            <person name="Sanchez-Ramirez S."/>
            <person name="Szollosi G.J."/>
            <person name="Szarkandi J.G."/>
            <person name="Papp V."/>
            <person name="Albert L."/>
            <person name="Andreopoulos W."/>
            <person name="Angelini C."/>
            <person name="Antonin V."/>
            <person name="Barry K.W."/>
            <person name="Bougher N.L."/>
            <person name="Buchanan P."/>
            <person name="Buyck B."/>
            <person name="Bense V."/>
            <person name="Catcheside P."/>
            <person name="Chovatia M."/>
            <person name="Cooper J."/>
            <person name="Damon W."/>
            <person name="Desjardin D."/>
            <person name="Finy P."/>
            <person name="Geml J."/>
            <person name="Haridas S."/>
            <person name="Hughes K."/>
            <person name="Justo A."/>
            <person name="Karasinski D."/>
            <person name="Kautmanova I."/>
            <person name="Kiss B."/>
            <person name="Kocsube S."/>
            <person name="Kotiranta H."/>
            <person name="LaButti K.M."/>
            <person name="Lechner B.E."/>
            <person name="Liimatainen K."/>
            <person name="Lipzen A."/>
            <person name="Lukacs Z."/>
            <person name="Mihaltcheva S."/>
            <person name="Morgado L.N."/>
            <person name="Niskanen T."/>
            <person name="Noordeloos M.E."/>
            <person name="Ohm R.A."/>
            <person name="Ortiz-Santana B."/>
            <person name="Ovrebo C."/>
            <person name="Racz N."/>
            <person name="Riley R."/>
            <person name="Savchenko A."/>
            <person name="Shiryaev A."/>
            <person name="Soop K."/>
            <person name="Spirin V."/>
            <person name="Szebenyi C."/>
            <person name="Tomsovsky M."/>
            <person name="Tulloss R.E."/>
            <person name="Uehling J."/>
            <person name="Grigoriev I.V."/>
            <person name="Vagvolgyi C."/>
            <person name="Papp T."/>
            <person name="Martin F.M."/>
            <person name="Miettinen O."/>
            <person name="Hibbett D.S."/>
            <person name="Nagy L.G."/>
        </authorList>
    </citation>
    <scope>NUCLEOTIDE SEQUENCE [LARGE SCALE GENOMIC DNA]</scope>
    <source>
        <strain evidence="2 3">FP101781</strain>
    </source>
</reference>
<protein>
    <recommendedName>
        <fullName evidence="1">F-box domain-containing protein</fullName>
    </recommendedName>
</protein>
<dbReference type="Gene3D" id="1.20.1280.50">
    <property type="match status" value="1"/>
</dbReference>
<sequence>MDIKTIRHISRTNSLLRPQDIASIRKVGEQCQQDLTTWMDKIEATKIFLSTLESRVQETKKDIVLCAALSSTCHVRHLPSELLSLVFSFACTGDKLDLFFKRRNRPPTALTLVRVCKYWRDIALGTRSVWSHPIIFDKERRLRSILLMEEEEEMYGRQVQETVKLYGSNLSHVHLHYDRTFSLRRIVDEVFDNQRHLVSFHFFGEGNFMFQGKAGVRKFDMPLLEELLISSSHWYDAKVLVRIPFKVPNLSRLFLLNPDTSGFFIDRFLLPWQQIMSSDASMTHCKWGEFDG</sequence>
<dbReference type="Pfam" id="PF12937">
    <property type="entry name" value="F-box-like"/>
    <property type="match status" value="1"/>
</dbReference>
<organism evidence="2 3">
    <name type="scientific">Coprinellus micaceus</name>
    <name type="common">Glistening ink-cap mushroom</name>
    <name type="synonym">Coprinus micaceus</name>
    <dbReference type="NCBI Taxonomy" id="71717"/>
    <lineage>
        <taxon>Eukaryota</taxon>
        <taxon>Fungi</taxon>
        <taxon>Dikarya</taxon>
        <taxon>Basidiomycota</taxon>
        <taxon>Agaricomycotina</taxon>
        <taxon>Agaricomycetes</taxon>
        <taxon>Agaricomycetidae</taxon>
        <taxon>Agaricales</taxon>
        <taxon>Agaricineae</taxon>
        <taxon>Psathyrellaceae</taxon>
        <taxon>Coprinellus</taxon>
    </lineage>
</organism>
<evidence type="ECO:0000313" key="2">
    <source>
        <dbReference type="EMBL" id="TEB39657.1"/>
    </source>
</evidence>
<comment type="caution">
    <text evidence="2">The sequence shown here is derived from an EMBL/GenBank/DDBJ whole genome shotgun (WGS) entry which is preliminary data.</text>
</comment>
<name>A0A4Y7TZP5_COPMI</name>
<evidence type="ECO:0000313" key="3">
    <source>
        <dbReference type="Proteomes" id="UP000298030"/>
    </source>
</evidence>